<dbReference type="GO" id="GO:0007413">
    <property type="term" value="P:axonal fasciculation"/>
    <property type="evidence" value="ECO:0000318"/>
    <property type="project" value="GO_Central"/>
</dbReference>
<sequence length="650" mass="71695">MMLLLLPADFFVPISKMMLLALLLSIIICCGGAQRSEPMFTAVTETVLPQDYDSNPTQLNYGVAITDVDNDGDFEVVVAGYNGPNLVLKYIKEKGHLVNIAVDERSSPYYALRDRQGNAIGVAACDIDGDGREEIYFLNTNNAFSGIATYNDKLFTFRNGRWEDLFSDEVNLRRGVANRFSGRSVACIDRKGSGRYSFYVANYANGNVGPHAVIELDETASNLSRGIIVLSNVAAELGLNKYTGGRGIAVGPIVSSAASDIFCDNENGPNFLFQNKGDGTFVDIASSSGVDDVYQHGRGVALADFNRDGKVDIVYGNWNGPHRLFLQMHTNGKVRFRDIATQKFSMPSPIRTVIAADFDNDQELEVFFNNIAYRGPSANRMFRVGRREHADPFMEELNPGDASEPDGRGTGGAVTDFDGDGMLDLILSHGESMAQPLSVFKGKQGLKNNWLRLIPRTKFGAFARGAKVVLYTKKSGAHLRIIDGGSGYLCEMEPVAHFGLGKDEASSLEVTWPDGKVFTRSVAEGEINSVLEIPYPHEDDIVTKPTDIEVCGQGFSVNENGRCTDTDECIQFPFVCPREKPVCINTYGGYKCRPNRRCSRGFEPNEDGTACVGEEQHMTWHPTEYMVTMRDCSSHSCSVHQTFYRLKRHL</sequence>
<dbReference type="InterPro" id="IPR018097">
    <property type="entry name" value="EGF_Ca-bd_CS"/>
</dbReference>
<dbReference type="PANTHER" id="PTHR16026">
    <property type="entry name" value="CARTILAGE ACIDIC PROTEIN 1"/>
    <property type="match status" value="1"/>
</dbReference>
<evidence type="ECO:0000256" key="1">
    <source>
        <dbReference type="ARBA" id="ARBA00022536"/>
    </source>
</evidence>
<keyword evidence="1" id="KW-0245">EGF-like domain</keyword>
<evidence type="ECO:0000256" key="3">
    <source>
        <dbReference type="ARBA" id="ARBA00023157"/>
    </source>
</evidence>
<keyword evidence="6" id="KW-1185">Reference proteome</keyword>
<dbReference type="InterPro" id="IPR028994">
    <property type="entry name" value="Integrin_alpha_N"/>
</dbReference>
<keyword evidence="2 4" id="KW-0732">Signal</keyword>
<evidence type="ECO:0000313" key="7">
    <source>
        <dbReference type="RefSeq" id="XP_041424659.1"/>
    </source>
</evidence>
<reference evidence="7" key="1">
    <citation type="submission" date="2025-08" db="UniProtKB">
        <authorList>
            <consortium name="RefSeq"/>
        </authorList>
    </citation>
    <scope>IDENTIFICATION</scope>
    <source>
        <strain evidence="7">J_2021</strain>
        <tissue evidence="7">Erythrocytes</tissue>
    </source>
</reference>
<accession>A0A8J1L6U1</accession>
<dbReference type="Proteomes" id="UP000186698">
    <property type="component" value="Chromosome 7L"/>
</dbReference>
<dbReference type="SUPFAM" id="SSF69318">
    <property type="entry name" value="Integrin alpha N-terminal domain"/>
    <property type="match status" value="1"/>
</dbReference>
<feature type="signal peptide" evidence="4">
    <location>
        <begin position="1"/>
        <end position="33"/>
    </location>
</feature>
<dbReference type="Gene3D" id="2.10.25.10">
    <property type="entry name" value="Laminin"/>
    <property type="match status" value="1"/>
</dbReference>
<feature type="chain" id="PRO_5035240161" evidence="4">
    <location>
        <begin position="34"/>
        <end position="650"/>
    </location>
</feature>
<dbReference type="OrthoDB" id="10022113at2759"/>
<dbReference type="InterPro" id="IPR011519">
    <property type="entry name" value="UnbV_ASPIC"/>
</dbReference>
<dbReference type="InterPro" id="IPR001881">
    <property type="entry name" value="EGF-like_Ca-bd_dom"/>
</dbReference>
<gene>
    <name evidence="7" type="primary">LOC108696168</name>
</gene>
<dbReference type="AlphaFoldDB" id="A0A8J1L6U1"/>
<dbReference type="Pfam" id="PF13517">
    <property type="entry name" value="FG-GAP_3"/>
    <property type="match status" value="2"/>
</dbReference>
<dbReference type="Pfam" id="PF07593">
    <property type="entry name" value="UnbV_ASPIC"/>
    <property type="match status" value="1"/>
</dbReference>
<name>A0A8J1L6U1_XENLA</name>
<protein>
    <submittedName>
        <fullName evidence="7">Cartilage acidic protein 1 isoform X1</fullName>
    </submittedName>
</protein>
<dbReference type="InterPro" id="IPR049883">
    <property type="entry name" value="NOTCH1_EGF-like"/>
</dbReference>
<dbReference type="RefSeq" id="XP_041424659.1">
    <property type="nucleotide sequence ID" value="XM_041568725.1"/>
</dbReference>
<dbReference type="SMART" id="SM00179">
    <property type="entry name" value="EGF_CA"/>
    <property type="match status" value="1"/>
</dbReference>
<dbReference type="InterPro" id="IPR027039">
    <property type="entry name" value="Crtac1"/>
</dbReference>
<proteinExistence type="predicted"/>
<keyword evidence="3" id="KW-1015">Disulfide bond</keyword>
<dbReference type="Pfam" id="PF07645">
    <property type="entry name" value="EGF_CA"/>
    <property type="match status" value="1"/>
</dbReference>
<evidence type="ECO:0000313" key="6">
    <source>
        <dbReference type="Proteomes" id="UP000186698"/>
    </source>
</evidence>
<dbReference type="SUPFAM" id="SSF57196">
    <property type="entry name" value="EGF/Laminin"/>
    <property type="match status" value="1"/>
</dbReference>
<evidence type="ECO:0000259" key="5">
    <source>
        <dbReference type="SMART" id="SM00179"/>
    </source>
</evidence>
<feature type="domain" description="EGF-like calcium-binding" evidence="5">
    <location>
        <begin position="565"/>
        <end position="612"/>
    </location>
</feature>
<organism evidence="6 7">
    <name type="scientific">Xenopus laevis</name>
    <name type="common">African clawed frog</name>
    <dbReference type="NCBI Taxonomy" id="8355"/>
    <lineage>
        <taxon>Eukaryota</taxon>
        <taxon>Metazoa</taxon>
        <taxon>Chordata</taxon>
        <taxon>Craniata</taxon>
        <taxon>Vertebrata</taxon>
        <taxon>Euteleostomi</taxon>
        <taxon>Amphibia</taxon>
        <taxon>Batrachia</taxon>
        <taxon>Anura</taxon>
        <taxon>Pipoidea</taxon>
        <taxon>Pipidae</taxon>
        <taxon>Xenopodinae</taxon>
        <taxon>Xenopus</taxon>
        <taxon>Xenopus</taxon>
    </lineage>
</organism>
<dbReference type="GO" id="GO:0005509">
    <property type="term" value="F:calcium ion binding"/>
    <property type="evidence" value="ECO:0007669"/>
    <property type="project" value="InterPro"/>
</dbReference>
<dbReference type="GeneID" id="108696168"/>
<dbReference type="PROSITE" id="PS01187">
    <property type="entry name" value="EGF_CA"/>
    <property type="match status" value="1"/>
</dbReference>
<dbReference type="PANTHER" id="PTHR16026:SF0">
    <property type="entry name" value="CARTILAGE ACIDIC PROTEIN 1"/>
    <property type="match status" value="1"/>
</dbReference>
<dbReference type="CTD" id="108696168"/>
<evidence type="ECO:0000256" key="2">
    <source>
        <dbReference type="ARBA" id="ARBA00022729"/>
    </source>
</evidence>
<evidence type="ECO:0000256" key="4">
    <source>
        <dbReference type="SAM" id="SignalP"/>
    </source>
</evidence>
<dbReference type="InterPro" id="IPR013517">
    <property type="entry name" value="FG-GAP"/>
</dbReference>